<name>A0A820X2M9_9BILA</name>
<feature type="compositionally biased region" description="Polar residues" evidence="1">
    <location>
        <begin position="74"/>
        <end position="91"/>
    </location>
</feature>
<dbReference type="EMBL" id="CAJOBR010000591">
    <property type="protein sequence ID" value="CAF4526661.1"/>
    <property type="molecule type" value="Genomic_DNA"/>
</dbReference>
<gene>
    <name evidence="2" type="ORF">QYT958_LOCUS6579</name>
</gene>
<feature type="compositionally biased region" description="Low complexity" evidence="1">
    <location>
        <begin position="527"/>
        <end position="541"/>
    </location>
</feature>
<feature type="compositionally biased region" description="Polar residues" evidence="1">
    <location>
        <begin position="475"/>
        <end position="493"/>
    </location>
</feature>
<feature type="compositionally biased region" description="Basic residues" evidence="1">
    <location>
        <begin position="494"/>
        <end position="504"/>
    </location>
</feature>
<accession>A0A820X2M9</accession>
<dbReference type="AlphaFoldDB" id="A0A820X2M9"/>
<protein>
    <submittedName>
        <fullName evidence="2">Uncharacterized protein</fullName>
    </submittedName>
</protein>
<comment type="caution">
    <text evidence="2">The sequence shown here is derived from an EMBL/GenBank/DDBJ whole genome shotgun (WGS) entry which is preliminary data.</text>
</comment>
<feature type="region of interest" description="Disordered" evidence="1">
    <location>
        <begin position="450"/>
        <end position="544"/>
    </location>
</feature>
<dbReference type="Proteomes" id="UP000663848">
    <property type="component" value="Unassembled WGS sequence"/>
</dbReference>
<organism evidence="2 3">
    <name type="scientific">Rotaria socialis</name>
    <dbReference type="NCBI Taxonomy" id="392032"/>
    <lineage>
        <taxon>Eukaryota</taxon>
        <taxon>Metazoa</taxon>
        <taxon>Spiralia</taxon>
        <taxon>Gnathifera</taxon>
        <taxon>Rotifera</taxon>
        <taxon>Eurotatoria</taxon>
        <taxon>Bdelloidea</taxon>
        <taxon>Philodinida</taxon>
        <taxon>Philodinidae</taxon>
        <taxon>Rotaria</taxon>
    </lineage>
</organism>
<feature type="region of interest" description="Disordered" evidence="1">
    <location>
        <begin position="64"/>
        <end position="101"/>
    </location>
</feature>
<feature type="compositionally biased region" description="Polar residues" evidence="1">
    <location>
        <begin position="450"/>
        <end position="463"/>
    </location>
</feature>
<evidence type="ECO:0000313" key="2">
    <source>
        <dbReference type="EMBL" id="CAF4526661.1"/>
    </source>
</evidence>
<evidence type="ECO:0000256" key="1">
    <source>
        <dbReference type="SAM" id="MobiDB-lite"/>
    </source>
</evidence>
<reference evidence="2" key="1">
    <citation type="submission" date="2021-02" db="EMBL/GenBank/DDBJ databases">
        <authorList>
            <person name="Nowell W R."/>
        </authorList>
    </citation>
    <scope>NUCLEOTIDE SEQUENCE</scope>
</reference>
<proteinExistence type="predicted"/>
<sequence length="583" mass="65301">MSSKSSSPNESLGSSFSLTSTVRQRSNTKIVSNEEVIESIVSYTMETGASDKVKRKIQQHLRNIKFNEQDDDSSQSTGYADSLESTNTSDTHSPHSVHLDTTATRDCGSRATNCAWTDEMNNIEYNYDPRYLIEPIQGNQPPETIATSSSHYAPLATNDNQRYPLNNYSTGSPSRVGGVNLIRQDSYITAARSTNQNEQGNFVSLHDFGQLDFFFNPETPILRHKVPQYGRTPETSEQELKQRRTSYLIATDQRIASNRENYLPADFVRTNKNENYSYDVDPEQQQKLRNAPHPQTQAIKKLKMFFGEGTPQVAHALDHRPSSTINQSKSNAYFDDSTTNLRESILLTTLADNLEASKEGILYCKTVLKEGRRAPDRSWRGALFLGKEKKYGLLIPLSCDSFPISLLNADVELASDYTPDLQSLAEWLEVIKENCILSQTEPDNQQLIINNQEKPQRKSTSSLPPIAPNHHNNSEQDLTCPTEDSNKLSPSNGRKSKSSHRSPSLKRSPSLRFRKSQKVSITQPTQSISSLSGINSPSNVSPRRSFVKSIVKKGLRTLKSSSSLLTSQMSGQIYDESKVRSKV</sequence>
<evidence type="ECO:0000313" key="3">
    <source>
        <dbReference type="Proteomes" id="UP000663848"/>
    </source>
</evidence>
<feature type="region of interest" description="Disordered" evidence="1">
    <location>
        <begin position="1"/>
        <end position="27"/>
    </location>
</feature>